<comment type="caution">
    <text evidence="2">The sequence shown here is derived from an EMBL/GenBank/DDBJ whole genome shotgun (WGS) entry which is preliminary data.</text>
</comment>
<name>A0ABT5HG07_9CAUL</name>
<dbReference type="SMART" id="SM00490">
    <property type="entry name" value="HELICc"/>
    <property type="match status" value="1"/>
</dbReference>
<dbReference type="Proteomes" id="UP001218579">
    <property type="component" value="Unassembled WGS sequence"/>
</dbReference>
<organism evidence="2 3">
    <name type="scientific">Asticcacaulis machinosus</name>
    <dbReference type="NCBI Taxonomy" id="2984211"/>
    <lineage>
        <taxon>Bacteria</taxon>
        <taxon>Pseudomonadati</taxon>
        <taxon>Pseudomonadota</taxon>
        <taxon>Alphaproteobacteria</taxon>
        <taxon>Caulobacterales</taxon>
        <taxon>Caulobacteraceae</taxon>
        <taxon>Asticcacaulis</taxon>
    </lineage>
</organism>
<protein>
    <submittedName>
        <fullName evidence="2">Helicase-related protein</fullName>
    </submittedName>
</protein>
<dbReference type="InterPro" id="IPR001650">
    <property type="entry name" value="Helicase_C-like"/>
</dbReference>
<keyword evidence="2" id="KW-0067">ATP-binding</keyword>
<dbReference type="RefSeq" id="WP_272743495.1">
    <property type="nucleotide sequence ID" value="NZ_JAQQKV010000001.1"/>
</dbReference>
<dbReference type="PROSITE" id="PS51194">
    <property type="entry name" value="HELICASE_CTER"/>
    <property type="match status" value="1"/>
</dbReference>
<reference evidence="2 3" key="1">
    <citation type="submission" date="2023-01" db="EMBL/GenBank/DDBJ databases">
        <title>Novel species of the genus Asticcacaulis isolated from rivers.</title>
        <authorList>
            <person name="Lu H."/>
        </authorList>
    </citation>
    <scope>NUCLEOTIDE SEQUENCE [LARGE SCALE GENOMIC DNA]</scope>
    <source>
        <strain evidence="2 3">LKC15W</strain>
    </source>
</reference>
<dbReference type="Gene3D" id="3.40.50.300">
    <property type="entry name" value="P-loop containing nucleotide triphosphate hydrolases"/>
    <property type="match status" value="1"/>
</dbReference>
<evidence type="ECO:0000313" key="3">
    <source>
        <dbReference type="Proteomes" id="UP001218579"/>
    </source>
</evidence>
<dbReference type="Pfam" id="PF00271">
    <property type="entry name" value="Helicase_C"/>
    <property type="match status" value="1"/>
</dbReference>
<evidence type="ECO:0000313" key="2">
    <source>
        <dbReference type="EMBL" id="MDC7675185.1"/>
    </source>
</evidence>
<dbReference type="EMBL" id="JAQQKV010000001">
    <property type="protein sequence ID" value="MDC7675185.1"/>
    <property type="molecule type" value="Genomic_DNA"/>
</dbReference>
<accession>A0ABT5HG07</accession>
<keyword evidence="3" id="KW-1185">Reference proteome</keyword>
<sequence length="213" mass="24351">MAQDVSSYVADTFRYDQELERKYEAQVSRIDGPPEGPDGTKVMYPRLGRKAEALFRILKRHPGQRGVLFFRNIRILERLEAELVAVGYPCVTVHGQKKPSQNDQTLDQFRQTDGLLLLITRDTGKRGLDLPEADFAVFYSPKSRDDVTWQEVSRIRSTLTNRKSTYILYYKGTGEEEKLDNMVAGLRETTYSVGIRKVSVSLFNDLDDFAETA</sequence>
<keyword evidence="2" id="KW-0347">Helicase</keyword>
<dbReference type="GO" id="GO:0004386">
    <property type="term" value="F:helicase activity"/>
    <property type="evidence" value="ECO:0007669"/>
    <property type="project" value="UniProtKB-KW"/>
</dbReference>
<proteinExistence type="predicted"/>
<keyword evidence="2" id="KW-0378">Hydrolase</keyword>
<dbReference type="InterPro" id="IPR027417">
    <property type="entry name" value="P-loop_NTPase"/>
</dbReference>
<gene>
    <name evidence="2" type="ORF">PQU98_03535</name>
</gene>
<feature type="domain" description="Helicase C-terminal" evidence="1">
    <location>
        <begin position="50"/>
        <end position="207"/>
    </location>
</feature>
<keyword evidence="2" id="KW-0547">Nucleotide-binding</keyword>
<dbReference type="SUPFAM" id="SSF52540">
    <property type="entry name" value="P-loop containing nucleoside triphosphate hydrolases"/>
    <property type="match status" value="1"/>
</dbReference>
<evidence type="ECO:0000259" key="1">
    <source>
        <dbReference type="PROSITE" id="PS51194"/>
    </source>
</evidence>